<evidence type="ECO:0000313" key="2">
    <source>
        <dbReference type="Proteomes" id="UP001215087"/>
    </source>
</evidence>
<dbReference type="Gene3D" id="1.25.40.10">
    <property type="entry name" value="Tetratricopeptide repeat domain"/>
    <property type="match status" value="1"/>
</dbReference>
<dbReference type="EMBL" id="JAQSVD010000015">
    <property type="protein sequence ID" value="MDE1472500.1"/>
    <property type="molecule type" value="Genomic_DNA"/>
</dbReference>
<organism evidence="1 2">
    <name type="scientific">Eubacterium limosum</name>
    <dbReference type="NCBI Taxonomy" id="1736"/>
    <lineage>
        <taxon>Bacteria</taxon>
        <taxon>Bacillati</taxon>
        <taxon>Bacillota</taxon>
        <taxon>Clostridia</taxon>
        <taxon>Eubacteriales</taxon>
        <taxon>Eubacteriaceae</taxon>
        <taxon>Eubacterium</taxon>
    </lineage>
</organism>
<dbReference type="RefSeq" id="WP_227209108.1">
    <property type="nucleotide sequence ID" value="NZ_JAJCLO010000019.1"/>
</dbReference>
<dbReference type="Proteomes" id="UP001215087">
    <property type="component" value="Unassembled WGS sequence"/>
</dbReference>
<accession>A0ABT5UU60</accession>
<name>A0ABT5UU60_EUBLI</name>
<sequence length="262" mass="31205">MFNGNETRRFLWEIGRGYRYERIPEKAIDIWYPVWIEAVSENRNMKRYDFSACFQRSDELGPYINPRNWIVDFEEVFFNSKAKRADERFHFCTTMIERFSGRPNPVKAVQYQRNLAELFYCTGDSRKGEALYQKIIQKERTNAWNWLDYASHYCAGPFRDFGKALSICAQGLDAIDIMEEKPACFFERETLYKKIEEIYTLLGRKKEASEWREKYMEERQAEVVFCLKMEEEKNIRSFLIKTTRTEPRRQKSPALLAAGSGI</sequence>
<evidence type="ECO:0000313" key="1">
    <source>
        <dbReference type="EMBL" id="MDE1472500.1"/>
    </source>
</evidence>
<keyword evidence="2" id="KW-1185">Reference proteome</keyword>
<reference evidence="1 2" key="1">
    <citation type="submission" date="2023-02" db="EMBL/GenBank/DDBJ databases">
        <title>Comparative genome analysis of Eubacterium limosum species.</title>
        <authorList>
            <person name="Bak J.E."/>
        </authorList>
    </citation>
    <scope>NUCLEOTIDE SEQUENCE [LARGE SCALE GENOMIC DNA]</scope>
    <source>
        <strain evidence="1 2">KGMB01548</strain>
    </source>
</reference>
<protein>
    <recommendedName>
        <fullName evidence="3">Tetratricopeptide repeat protein</fullName>
    </recommendedName>
</protein>
<evidence type="ECO:0008006" key="3">
    <source>
        <dbReference type="Google" id="ProtNLM"/>
    </source>
</evidence>
<dbReference type="InterPro" id="IPR011990">
    <property type="entry name" value="TPR-like_helical_dom_sf"/>
</dbReference>
<comment type="caution">
    <text evidence="1">The sequence shown here is derived from an EMBL/GenBank/DDBJ whole genome shotgun (WGS) entry which is preliminary data.</text>
</comment>
<gene>
    <name evidence="1" type="ORF">PTZ04_19765</name>
</gene>
<dbReference type="SUPFAM" id="SSF48452">
    <property type="entry name" value="TPR-like"/>
    <property type="match status" value="1"/>
</dbReference>
<proteinExistence type="predicted"/>